<dbReference type="Proteomes" id="UP000246114">
    <property type="component" value="Unassembled WGS sequence"/>
</dbReference>
<evidence type="ECO:0000313" key="2">
    <source>
        <dbReference type="Proteomes" id="UP000246114"/>
    </source>
</evidence>
<proteinExistence type="predicted"/>
<gene>
    <name evidence="1" type="ORF">DBY38_06665</name>
</gene>
<name>A0A316MB59_9CLOT</name>
<dbReference type="RefSeq" id="WP_168972626.1">
    <property type="nucleotide sequence ID" value="NZ_JABAGG010000036.1"/>
</dbReference>
<sequence>MYTDIELMEMAVLAIYNYYDGEYTKDYIKEHFKLALKVLIENTKSMGKISGVSSISENGTSITYKEGYEKFSMTSDVLALLPKKTNFRVW</sequence>
<evidence type="ECO:0000313" key="1">
    <source>
        <dbReference type="EMBL" id="PWL53753.1"/>
    </source>
</evidence>
<evidence type="ECO:0008006" key="3">
    <source>
        <dbReference type="Google" id="ProtNLM"/>
    </source>
</evidence>
<protein>
    <recommendedName>
        <fullName evidence="3">Phage gp6-like head-tail connector protein</fullName>
    </recommendedName>
</protein>
<dbReference type="AlphaFoldDB" id="A0A316MB59"/>
<organism evidence="1 2">
    <name type="scientific">Clostridium cadaveris</name>
    <dbReference type="NCBI Taxonomy" id="1529"/>
    <lineage>
        <taxon>Bacteria</taxon>
        <taxon>Bacillati</taxon>
        <taxon>Bacillota</taxon>
        <taxon>Clostridia</taxon>
        <taxon>Eubacteriales</taxon>
        <taxon>Clostridiaceae</taxon>
        <taxon>Clostridium</taxon>
    </lineage>
</organism>
<comment type="caution">
    <text evidence="1">The sequence shown here is derived from an EMBL/GenBank/DDBJ whole genome shotgun (WGS) entry which is preliminary data.</text>
</comment>
<dbReference type="EMBL" id="QAMZ01000032">
    <property type="protein sequence ID" value="PWL53753.1"/>
    <property type="molecule type" value="Genomic_DNA"/>
</dbReference>
<accession>A0A316MB59</accession>
<reference evidence="1 2" key="1">
    <citation type="submission" date="2018-03" db="EMBL/GenBank/DDBJ databases">
        <title>The uncultured portion of the human microbiome is neutrally assembled.</title>
        <authorList>
            <person name="Jeraldo P."/>
            <person name="Boardman L."/>
            <person name="White B.A."/>
            <person name="Nelson H."/>
            <person name="Goldenfeld N."/>
            <person name="Chia N."/>
        </authorList>
    </citation>
    <scope>NUCLEOTIDE SEQUENCE [LARGE SCALE GENOMIC DNA]</scope>
    <source>
        <strain evidence="1">CIM:MAG 903</strain>
    </source>
</reference>